<dbReference type="InterPro" id="IPR050131">
    <property type="entry name" value="Peptidase_S8_subtilisin-like"/>
</dbReference>
<dbReference type="WBParaSite" id="BTMF_0000591601-mRNA-1">
    <property type="protein sequence ID" value="BTMF_0000591601-mRNA-1"/>
    <property type="gene ID" value="BTMF_0000591601"/>
</dbReference>
<evidence type="ECO:0000256" key="1">
    <source>
        <dbReference type="ARBA" id="ARBA00011073"/>
    </source>
</evidence>
<feature type="domain" description="Peptidase S8/S53" evidence="6">
    <location>
        <begin position="5"/>
        <end position="59"/>
    </location>
</feature>
<keyword evidence="4" id="KW-0720">Serine protease</keyword>
<reference evidence="7" key="1">
    <citation type="submission" date="2017-02" db="UniProtKB">
        <authorList>
            <consortium name="WormBaseParasite"/>
        </authorList>
    </citation>
    <scope>IDENTIFICATION</scope>
</reference>
<sequence length="151" mass="17308">LKASQLMNGTSMSSPNVTGTVACLLSALKAQSISWSPYLIRLALENTARLPKDQNRFTVGSGLLQVDDAYNFIHDHQSLISPLLTHFKIKINDVNARGIYLRERYQTCYMDTYVIAVQPEFKPESGTSLLFIYSLLSEMRRKYYFHQVFYI</sequence>
<dbReference type="PROSITE" id="PS00138">
    <property type="entry name" value="SUBTILASE_SER"/>
    <property type="match status" value="1"/>
</dbReference>
<dbReference type="GO" id="GO:0006508">
    <property type="term" value="P:proteolysis"/>
    <property type="evidence" value="ECO:0007669"/>
    <property type="project" value="UniProtKB-KW"/>
</dbReference>
<dbReference type="InterPro" id="IPR046940">
    <property type="entry name" value="TPPII_Ig-like_sf"/>
</dbReference>
<comment type="caution">
    <text evidence="5">Lacks conserved residue(s) required for the propagation of feature annotation.</text>
</comment>
<dbReference type="GO" id="GO:0008240">
    <property type="term" value="F:tripeptidyl-peptidase activity"/>
    <property type="evidence" value="ECO:0007669"/>
    <property type="project" value="TreeGrafter"/>
</dbReference>
<evidence type="ECO:0000256" key="5">
    <source>
        <dbReference type="PROSITE-ProRule" id="PRU01240"/>
    </source>
</evidence>
<evidence type="ECO:0000313" key="7">
    <source>
        <dbReference type="WBParaSite" id="BTMF_0000591601-mRNA-1"/>
    </source>
</evidence>
<evidence type="ECO:0000256" key="2">
    <source>
        <dbReference type="ARBA" id="ARBA00022670"/>
    </source>
</evidence>
<evidence type="ECO:0000259" key="6">
    <source>
        <dbReference type="Pfam" id="PF00082"/>
    </source>
</evidence>
<dbReference type="AlphaFoldDB" id="A0A0R3QHP8"/>
<dbReference type="Gene3D" id="3.40.50.200">
    <property type="entry name" value="Peptidase S8/S53 domain"/>
    <property type="match status" value="1"/>
</dbReference>
<dbReference type="PANTHER" id="PTHR43806:SF14">
    <property type="entry name" value="TRIPEPTIDYL-PEPTIDASE 2"/>
    <property type="match status" value="1"/>
</dbReference>
<dbReference type="InterPro" id="IPR000209">
    <property type="entry name" value="Peptidase_S8/S53_dom"/>
</dbReference>
<protein>
    <submittedName>
        <fullName evidence="7">Peptidase_S8 domain-containing protein</fullName>
    </submittedName>
</protein>
<dbReference type="STRING" id="42155.A0A0R3QHP8"/>
<dbReference type="GO" id="GO:0004252">
    <property type="term" value="F:serine-type endopeptidase activity"/>
    <property type="evidence" value="ECO:0007669"/>
    <property type="project" value="InterPro"/>
</dbReference>
<keyword evidence="2" id="KW-0645">Protease</keyword>
<dbReference type="PANTHER" id="PTHR43806">
    <property type="entry name" value="PEPTIDASE S8"/>
    <property type="match status" value="1"/>
</dbReference>
<name>A0A0R3QHP8_9BILA</name>
<dbReference type="PROSITE" id="PS51892">
    <property type="entry name" value="SUBTILASE"/>
    <property type="match status" value="1"/>
</dbReference>
<dbReference type="InterPro" id="IPR023828">
    <property type="entry name" value="Peptidase_S8_Ser-AS"/>
</dbReference>
<proteinExistence type="inferred from homology"/>
<dbReference type="GO" id="GO:0005829">
    <property type="term" value="C:cytosol"/>
    <property type="evidence" value="ECO:0007669"/>
    <property type="project" value="TreeGrafter"/>
</dbReference>
<keyword evidence="3" id="KW-0378">Hydrolase</keyword>
<evidence type="ECO:0000256" key="3">
    <source>
        <dbReference type="ARBA" id="ARBA00022801"/>
    </source>
</evidence>
<comment type="similarity">
    <text evidence="1 5">Belongs to the peptidase S8 family.</text>
</comment>
<dbReference type="InterPro" id="IPR036852">
    <property type="entry name" value="Peptidase_S8/S53_dom_sf"/>
</dbReference>
<dbReference type="SUPFAM" id="SSF52743">
    <property type="entry name" value="Subtilisin-like"/>
    <property type="match status" value="1"/>
</dbReference>
<dbReference type="Gene3D" id="2.60.40.3170">
    <property type="match status" value="1"/>
</dbReference>
<accession>A0A0R3QHP8</accession>
<dbReference type="Pfam" id="PF00082">
    <property type="entry name" value="Peptidase_S8"/>
    <property type="match status" value="1"/>
</dbReference>
<evidence type="ECO:0000256" key="4">
    <source>
        <dbReference type="ARBA" id="ARBA00022825"/>
    </source>
</evidence>
<organism evidence="7">
    <name type="scientific">Brugia timori</name>
    <dbReference type="NCBI Taxonomy" id="42155"/>
    <lineage>
        <taxon>Eukaryota</taxon>
        <taxon>Metazoa</taxon>
        <taxon>Ecdysozoa</taxon>
        <taxon>Nematoda</taxon>
        <taxon>Chromadorea</taxon>
        <taxon>Rhabditida</taxon>
        <taxon>Spirurina</taxon>
        <taxon>Spiruromorpha</taxon>
        <taxon>Filarioidea</taxon>
        <taxon>Onchocercidae</taxon>
        <taxon>Brugia</taxon>
    </lineage>
</organism>